<gene>
    <name evidence="1" type="ORF">G0Q06_10555</name>
</gene>
<dbReference type="RefSeq" id="WP_163965555.1">
    <property type="nucleotide sequence ID" value="NZ_JAAGNX010000002.1"/>
</dbReference>
<name>A0A6B2M3L2_9BACT</name>
<proteinExistence type="predicted"/>
<dbReference type="InterPro" id="IPR035901">
    <property type="entry name" value="GIY-YIG_endonuc_sf"/>
</dbReference>
<dbReference type="AlphaFoldDB" id="A0A6B2M3L2"/>
<keyword evidence="2" id="KW-1185">Reference proteome</keyword>
<sequence length="181" mass="20935">MLKAHEDTIPRIHYDLEEIESLRSYRDRLIVQWRNPRGWHQWKDLDIYEILPVTVSTLFPGYQEVSLSYEQLRSIFADPRAHRDWKAALKANAGIYRIVDMSTGETYIGSAYGSDGLWGRWGTYAKTGHGGNKLLKERKPGNFRWSIVRTLSTTMAPRDVIQIESMEKIKHGSRAIGLNEN</sequence>
<dbReference type="SUPFAM" id="SSF82771">
    <property type="entry name" value="GIY-YIG endonuclease"/>
    <property type="match status" value="1"/>
</dbReference>
<organism evidence="1 2">
    <name type="scientific">Oceanipulchritudo coccoides</name>
    <dbReference type="NCBI Taxonomy" id="2706888"/>
    <lineage>
        <taxon>Bacteria</taxon>
        <taxon>Pseudomonadati</taxon>
        <taxon>Verrucomicrobiota</taxon>
        <taxon>Opitutia</taxon>
        <taxon>Puniceicoccales</taxon>
        <taxon>Oceanipulchritudinaceae</taxon>
        <taxon>Oceanipulchritudo</taxon>
    </lineage>
</organism>
<reference evidence="1 2" key="1">
    <citation type="submission" date="2020-02" db="EMBL/GenBank/DDBJ databases">
        <title>Albibacoteraceae fam. nov., the first described family within the subdivision 4 Verrucomicrobia.</title>
        <authorList>
            <person name="Xi F."/>
        </authorList>
    </citation>
    <scope>NUCLEOTIDE SEQUENCE [LARGE SCALE GENOMIC DNA]</scope>
    <source>
        <strain evidence="1 2">CK1056</strain>
    </source>
</reference>
<dbReference type="Gene3D" id="3.40.1440.10">
    <property type="entry name" value="GIY-YIG endonuclease"/>
    <property type="match status" value="1"/>
</dbReference>
<comment type="caution">
    <text evidence="1">The sequence shown here is derived from an EMBL/GenBank/DDBJ whole genome shotgun (WGS) entry which is preliminary data.</text>
</comment>
<accession>A0A6B2M3L2</accession>
<protein>
    <submittedName>
        <fullName evidence="1">GIY-YIG nuclease family protein</fullName>
    </submittedName>
</protein>
<evidence type="ECO:0000313" key="1">
    <source>
        <dbReference type="EMBL" id="NDV62892.1"/>
    </source>
</evidence>
<dbReference type="CDD" id="cd10446">
    <property type="entry name" value="GIY-YIG_unchar_1"/>
    <property type="match status" value="1"/>
</dbReference>
<dbReference type="EMBL" id="JAAGNX010000002">
    <property type="protein sequence ID" value="NDV62892.1"/>
    <property type="molecule type" value="Genomic_DNA"/>
</dbReference>
<dbReference type="Proteomes" id="UP000478417">
    <property type="component" value="Unassembled WGS sequence"/>
</dbReference>
<evidence type="ECO:0000313" key="2">
    <source>
        <dbReference type="Proteomes" id="UP000478417"/>
    </source>
</evidence>